<feature type="region of interest" description="Disordered" evidence="1">
    <location>
        <begin position="135"/>
        <end position="162"/>
    </location>
</feature>
<dbReference type="AlphaFoldDB" id="A0A392QW85"/>
<comment type="caution">
    <text evidence="2">The sequence shown here is derived from an EMBL/GenBank/DDBJ whole genome shotgun (WGS) entry which is preliminary data.</text>
</comment>
<accession>A0A392QW85</accession>
<reference evidence="2 3" key="1">
    <citation type="journal article" date="2018" name="Front. Plant Sci.">
        <title>Red Clover (Trifolium pratense) and Zigzag Clover (T. medium) - A Picture of Genomic Similarities and Differences.</title>
        <authorList>
            <person name="Dluhosova J."/>
            <person name="Istvanek J."/>
            <person name="Nedelnik J."/>
            <person name="Repkova J."/>
        </authorList>
    </citation>
    <scope>NUCLEOTIDE SEQUENCE [LARGE SCALE GENOMIC DNA]</scope>
    <source>
        <strain evidence="3">cv. 10/8</strain>
        <tissue evidence="2">Leaf</tissue>
    </source>
</reference>
<feature type="non-terminal residue" evidence="2">
    <location>
        <position position="1"/>
    </location>
</feature>
<name>A0A392QW85_9FABA</name>
<evidence type="ECO:0000313" key="2">
    <source>
        <dbReference type="EMBL" id="MCI28269.1"/>
    </source>
</evidence>
<keyword evidence="3" id="KW-1185">Reference proteome</keyword>
<feature type="compositionally biased region" description="Polar residues" evidence="1">
    <location>
        <begin position="152"/>
        <end position="162"/>
    </location>
</feature>
<dbReference type="Proteomes" id="UP000265520">
    <property type="component" value="Unassembled WGS sequence"/>
</dbReference>
<feature type="non-terminal residue" evidence="2">
    <location>
        <position position="162"/>
    </location>
</feature>
<evidence type="ECO:0000313" key="3">
    <source>
        <dbReference type="Proteomes" id="UP000265520"/>
    </source>
</evidence>
<evidence type="ECO:0000256" key="1">
    <source>
        <dbReference type="SAM" id="MobiDB-lite"/>
    </source>
</evidence>
<organism evidence="2 3">
    <name type="scientific">Trifolium medium</name>
    <dbReference type="NCBI Taxonomy" id="97028"/>
    <lineage>
        <taxon>Eukaryota</taxon>
        <taxon>Viridiplantae</taxon>
        <taxon>Streptophyta</taxon>
        <taxon>Embryophyta</taxon>
        <taxon>Tracheophyta</taxon>
        <taxon>Spermatophyta</taxon>
        <taxon>Magnoliopsida</taxon>
        <taxon>eudicotyledons</taxon>
        <taxon>Gunneridae</taxon>
        <taxon>Pentapetalae</taxon>
        <taxon>rosids</taxon>
        <taxon>fabids</taxon>
        <taxon>Fabales</taxon>
        <taxon>Fabaceae</taxon>
        <taxon>Papilionoideae</taxon>
        <taxon>50 kb inversion clade</taxon>
        <taxon>NPAAA clade</taxon>
        <taxon>Hologalegina</taxon>
        <taxon>IRL clade</taxon>
        <taxon>Trifolieae</taxon>
        <taxon>Trifolium</taxon>
    </lineage>
</organism>
<protein>
    <submittedName>
        <fullName evidence="2">Uncharacterized protein</fullName>
    </submittedName>
</protein>
<dbReference type="EMBL" id="LXQA010164617">
    <property type="protein sequence ID" value="MCI28269.1"/>
    <property type="molecule type" value="Genomic_DNA"/>
</dbReference>
<sequence length="162" mass="17328">KSYTEGFALIESITANTYQWPTGRLNSGPDKKRAGVLELSESTAISAQIAQLSNMMKHFMATPAKTEDAPEPVQVVADSSVVACVYCGGAHLFEDCSANPVSANYVGNYGKSINPYSNTYNPGWGITPIQSYANQGQQRQQAPAVPPGFPPANNSQLESIIK</sequence>
<proteinExistence type="predicted"/>